<dbReference type="AlphaFoldDB" id="A0A3N2PMG1"/>
<evidence type="ECO:0000313" key="1">
    <source>
        <dbReference type="EMBL" id="ROT35526.1"/>
    </source>
</evidence>
<evidence type="ECO:0008006" key="3">
    <source>
        <dbReference type="Google" id="ProtNLM"/>
    </source>
</evidence>
<dbReference type="GO" id="GO:0003824">
    <property type="term" value="F:catalytic activity"/>
    <property type="evidence" value="ECO:0007669"/>
    <property type="project" value="InterPro"/>
</dbReference>
<dbReference type="Gene3D" id="3.30.470.10">
    <property type="match status" value="1"/>
</dbReference>
<dbReference type="SUPFAM" id="SSF56752">
    <property type="entry name" value="D-aminoacid aminotransferase-like PLP-dependent enzymes"/>
    <property type="match status" value="1"/>
</dbReference>
<evidence type="ECO:0000313" key="2">
    <source>
        <dbReference type="Proteomes" id="UP000272025"/>
    </source>
</evidence>
<dbReference type="GeneID" id="39584063"/>
<dbReference type="InterPro" id="IPR043132">
    <property type="entry name" value="BCAT-like_C"/>
</dbReference>
<dbReference type="InterPro" id="IPR036038">
    <property type="entry name" value="Aminotransferase-like"/>
</dbReference>
<dbReference type="RefSeq" id="XP_028463332.1">
    <property type="nucleotide sequence ID" value="XM_028615586.1"/>
</dbReference>
<proteinExistence type="predicted"/>
<organism evidence="1 2">
    <name type="scientific">Sodiomyces alkalinus (strain CBS 110278 / VKM F-3762 / F11)</name>
    <name type="common">Alkaliphilic filamentous fungus</name>
    <dbReference type="NCBI Taxonomy" id="1314773"/>
    <lineage>
        <taxon>Eukaryota</taxon>
        <taxon>Fungi</taxon>
        <taxon>Dikarya</taxon>
        <taxon>Ascomycota</taxon>
        <taxon>Pezizomycotina</taxon>
        <taxon>Sordariomycetes</taxon>
        <taxon>Hypocreomycetidae</taxon>
        <taxon>Glomerellales</taxon>
        <taxon>Plectosphaerellaceae</taxon>
        <taxon>Sodiomyces</taxon>
    </lineage>
</organism>
<dbReference type="Pfam" id="PF01063">
    <property type="entry name" value="Aminotran_4"/>
    <property type="match status" value="1"/>
</dbReference>
<dbReference type="InterPro" id="IPR001544">
    <property type="entry name" value="Aminotrans_IV"/>
</dbReference>
<sequence length="272" mass="30196">MVHFFQLFTSLRYDTTLCSIPDKYAGGADWNFKSRSPLYMLDYHRDRMLRAATHWGWTAAIESLQGDAGLARLTELMEPAASTKPSPLRVKILLTKDGQLSCEMGPTLKTSLQNLFPSRLPPPGAANLEGDPLRDPIYDVVPDSAQTARSEFTHFKTTERSIYDGARSRVSIQLTDLKEVLLVNNADGSIMEGSMTTPYFWRDGRWATPPVPSKFSWDAGSGGQDGTSRRWALSRGLAVEEVVSVDSLVDGEECWISNGVRGFCCGRLRLNP</sequence>
<accession>A0A3N2PMG1</accession>
<dbReference type="InterPro" id="IPR043131">
    <property type="entry name" value="BCAT-like_N"/>
</dbReference>
<keyword evidence="2" id="KW-1185">Reference proteome</keyword>
<dbReference type="OrthoDB" id="5288718at2759"/>
<reference evidence="1 2" key="1">
    <citation type="journal article" date="2018" name="Mol. Ecol.">
        <title>The obligate alkalophilic soda-lake fungus Sodiomyces alkalinus has shifted to a protein diet.</title>
        <authorList>
            <person name="Grum-Grzhimaylo A.A."/>
            <person name="Falkoski D.L."/>
            <person name="van den Heuvel J."/>
            <person name="Valero-Jimenez C.A."/>
            <person name="Min B."/>
            <person name="Choi I.G."/>
            <person name="Lipzen A."/>
            <person name="Daum C.G."/>
            <person name="Aanen D.K."/>
            <person name="Tsang A."/>
            <person name="Henrissat B."/>
            <person name="Bilanenko E.N."/>
            <person name="de Vries R.P."/>
            <person name="van Kan J.A.L."/>
            <person name="Grigoriev I.V."/>
            <person name="Debets A.J.M."/>
        </authorList>
    </citation>
    <scope>NUCLEOTIDE SEQUENCE [LARGE SCALE GENOMIC DNA]</scope>
    <source>
        <strain evidence="1 2">F11</strain>
    </source>
</reference>
<dbReference type="STRING" id="1314773.A0A3N2PMG1"/>
<protein>
    <recommendedName>
        <fullName evidence="3">Aminodeoxychorismate lyase</fullName>
    </recommendedName>
</protein>
<name>A0A3N2PMG1_SODAK</name>
<dbReference type="Proteomes" id="UP000272025">
    <property type="component" value="Unassembled WGS sequence"/>
</dbReference>
<gene>
    <name evidence="1" type="ORF">SODALDRAFT_68997</name>
</gene>
<dbReference type="Gene3D" id="3.20.10.10">
    <property type="entry name" value="D-amino Acid Aminotransferase, subunit A, domain 2"/>
    <property type="match status" value="1"/>
</dbReference>
<dbReference type="EMBL" id="ML119061">
    <property type="protein sequence ID" value="ROT35526.1"/>
    <property type="molecule type" value="Genomic_DNA"/>
</dbReference>